<keyword evidence="2" id="KW-1185">Reference proteome</keyword>
<accession>A0A0K0XZ80</accession>
<name>A0A0K0XZ80_9GAMM</name>
<dbReference type="EMBL" id="CP012154">
    <property type="protein sequence ID" value="AKS42998.1"/>
    <property type="molecule type" value="Genomic_DNA"/>
</dbReference>
<dbReference type="STRING" id="1579979.WM2015_2640"/>
<evidence type="ECO:0000313" key="2">
    <source>
        <dbReference type="Proteomes" id="UP000066624"/>
    </source>
</evidence>
<gene>
    <name evidence="1" type="ORF">WM2015_2640</name>
</gene>
<evidence type="ECO:0000313" key="1">
    <source>
        <dbReference type="EMBL" id="AKS42998.1"/>
    </source>
</evidence>
<protein>
    <submittedName>
        <fullName evidence="1">Uncharacterized protein</fullName>
    </submittedName>
</protein>
<sequence length="176" mass="19551">MNKSPDRSQARRGADPLTFRDLAAEERIQSGQDLGGSPELVADYCLRQELAQLDTPALPSELRARVMASSSRRRAPLGWMALAAAVVLSVTVALVLDRQEGAPLPSDARVSAGDWAELQLALATLDRSGRRVAEVTEREVRPHLEAPGFRLDLDFEFPSYLDRLRDRIQTSMQERQ</sequence>
<organism evidence="1 2">
    <name type="scientific">Wenzhouxiangella marina</name>
    <dbReference type="NCBI Taxonomy" id="1579979"/>
    <lineage>
        <taxon>Bacteria</taxon>
        <taxon>Pseudomonadati</taxon>
        <taxon>Pseudomonadota</taxon>
        <taxon>Gammaproteobacteria</taxon>
        <taxon>Chromatiales</taxon>
        <taxon>Wenzhouxiangellaceae</taxon>
        <taxon>Wenzhouxiangella</taxon>
    </lineage>
</organism>
<reference evidence="1 2" key="1">
    <citation type="submission" date="2015-07" db="EMBL/GenBank/DDBJ databases">
        <authorList>
            <person name="Noorani M."/>
        </authorList>
    </citation>
    <scope>NUCLEOTIDE SEQUENCE [LARGE SCALE GENOMIC DNA]</scope>
    <source>
        <strain evidence="1 2">KCTC 42284</strain>
    </source>
</reference>
<dbReference type="RefSeq" id="WP_049726513.1">
    <property type="nucleotide sequence ID" value="NZ_CP012154.1"/>
</dbReference>
<dbReference type="KEGG" id="wma:WM2015_2640"/>
<proteinExistence type="predicted"/>
<dbReference type="AlphaFoldDB" id="A0A0K0XZ80"/>
<dbReference type="Proteomes" id="UP000066624">
    <property type="component" value="Chromosome"/>
</dbReference>